<organism evidence="1">
    <name type="scientific">Ralstonia solanacearum</name>
    <name type="common">Pseudomonas solanacearum</name>
    <dbReference type="NCBI Taxonomy" id="305"/>
    <lineage>
        <taxon>Bacteria</taxon>
        <taxon>Pseudomonadati</taxon>
        <taxon>Pseudomonadota</taxon>
        <taxon>Betaproteobacteria</taxon>
        <taxon>Burkholderiales</taxon>
        <taxon>Burkholderiaceae</taxon>
        <taxon>Ralstonia</taxon>
        <taxon>Ralstonia solanacearum species complex</taxon>
    </lineage>
</organism>
<reference evidence="1" key="1">
    <citation type="submission" date="2015-10" db="EMBL/GenBank/DDBJ databases">
        <authorList>
            <person name="Gilbert D.G."/>
        </authorList>
    </citation>
    <scope>NUCLEOTIDE SEQUENCE</scope>
    <source>
        <strain evidence="1">Phyl III-seqv23</strain>
    </source>
</reference>
<proteinExistence type="predicted"/>
<gene>
    <name evidence="1" type="ORF">RUN1985_v1_400006</name>
</gene>
<accession>A0A0S4V3X4</accession>
<name>A0A0S4V3X4_RALSL</name>
<evidence type="ECO:0000313" key="1">
    <source>
        <dbReference type="EMBL" id="CUV29396.1"/>
    </source>
</evidence>
<dbReference type="EMBL" id="LN899824">
    <property type="protein sequence ID" value="CUV29396.1"/>
    <property type="molecule type" value="Genomic_DNA"/>
</dbReference>
<dbReference type="AlphaFoldDB" id="A0A0S4V3X4"/>
<protein>
    <submittedName>
        <fullName evidence="1">Uncharacterized protein</fullName>
    </submittedName>
</protein>
<sequence>MGTTPVMARIGQCGIGFVILQLWLIQHTASATISQRAAGGMAGGRYTRADGQAEPDHAAQAMALALRERGSRFLDTAALAQRYARATQRCARLTQGRSAIRSLSCLAGSGRLSAVPRLPARRLR</sequence>